<evidence type="ECO:0000313" key="2">
    <source>
        <dbReference type="Proteomes" id="UP001430953"/>
    </source>
</evidence>
<dbReference type="AlphaFoldDB" id="A0AAW2EFY0"/>
<comment type="caution">
    <text evidence="1">The sequence shown here is derived from an EMBL/GenBank/DDBJ whole genome shotgun (WGS) entry which is preliminary data.</text>
</comment>
<reference evidence="1 2" key="1">
    <citation type="submission" date="2023-03" db="EMBL/GenBank/DDBJ databases">
        <title>High recombination rates correlate with genetic variation in Cardiocondyla obscurior ants.</title>
        <authorList>
            <person name="Errbii M."/>
        </authorList>
    </citation>
    <scope>NUCLEOTIDE SEQUENCE [LARGE SCALE GENOMIC DNA]</scope>
    <source>
        <strain evidence="1">Alpha-2009</strain>
        <tissue evidence="1">Whole body</tissue>
    </source>
</reference>
<name>A0AAW2EFY0_9HYME</name>
<evidence type="ECO:0000313" key="1">
    <source>
        <dbReference type="EMBL" id="KAL0100557.1"/>
    </source>
</evidence>
<gene>
    <name evidence="1" type="ORF">PUN28_019704</name>
</gene>
<sequence>MRYFRDQSRKSLQRVRISKSFPKPLHVAKEVMEPEHPFSRIVRMAVTVKNVREFVKTMRLFIERHVEIFPHLYMSSKTNYVTYCVVNNRGLRHAEKTRKLLFYELHNLKRVTRTNVRRKRISQTYRDKVISHIDCTEDEINVSDNVKTLQPTSSTGKESVIRVKTLLRDRRKIFLTTSSSSSPATIVQVINFREPRKGIDVSCMSAQATAREAAEAAAVTPPLTLSDQKKEKPKILSNVLIVPPIVEARTIFNDRMDQILGKRRDR</sequence>
<accession>A0AAW2EFY0</accession>
<organism evidence="1 2">
    <name type="scientific">Cardiocondyla obscurior</name>
    <dbReference type="NCBI Taxonomy" id="286306"/>
    <lineage>
        <taxon>Eukaryota</taxon>
        <taxon>Metazoa</taxon>
        <taxon>Ecdysozoa</taxon>
        <taxon>Arthropoda</taxon>
        <taxon>Hexapoda</taxon>
        <taxon>Insecta</taxon>
        <taxon>Pterygota</taxon>
        <taxon>Neoptera</taxon>
        <taxon>Endopterygota</taxon>
        <taxon>Hymenoptera</taxon>
        <taxon>Apocrita</taxon>
        <taxon>Aculeata</taxon>
        <taxon>Formicoidea</taxon>
        <taxon>Formicidae</taxon>
        <taxon>Myrmicinae</taxon>
        <taxon>Cardiocondyla</taxon>
    </lineage>
</organism>
<dbReference type="EMBL" id="JADYXP020000026">
    <property type="protein sequence ID" value="KAL0100557.1"/>
    <property type="molecule type" value="Genomic_DNA"/>
</dbReference>
<protein>
    <submittedName>
        <fullName evidence="1">Uncharacterized protein</fullName>
    </submittedName>
</protein>
<proteinExistence type="predicted"/>
<keyword evidence="2" id="KW-1185">Reference proteome</keyword>
<dbReference type="Proteomes" id="UP001430953">
    <property type="component" value="Unassembled WGS sequence"/>
</dbReference>